<gene>
    <name evidence="3" type="ORF">BDP27DRAFT_1317720</name>
</gene>
<dbReference type="EMBL" id="JADNRY010000015">
    <property type="protein sequence ID" value="KAF9073946.1"/>
    <property type="molecule type" value="Genomic_DNA"/>
</dbReference>
<dbReference type="CDD" id="cd00067">
    <property type="entry name" value="GAL4"/>
    <property type="match status" value="1"/>
</dbReference>
<evidence type="ECO:0000313" key="4">
    <source>
        <dbReference type="Proteomes" id="UP000772434"/>
    </source>
</evidence>
<dbReference type="Proteomes" id="UP000772434">
    <property type="component" value="Unassembled WGS sequence"/>
</dbReference>
<dbReference type="GO" id="GO:0008270">
    <property type="term" value="F:zinc ion binding"/>
    <property type="evidence" value="ECO:0007669"/>
    <property type="project" value="InterPro"/>
</dbReference>
<feature type="compositionally biased region" description="Basic and acidic residues" evidence="1">
    <location>
        <begin position="20"/>
        <end position="29"/>
    </location>
</feature>
<dbReference type="InterPro" id="IPR001138">
    <property type="entry name" value="Zn2Cys6_DnaBD"/>
</dbReference>
<reference evidence="3" key="1">
    <citation type="submission" date="2020-11" db="EMBL/GenBank/DDBJ databases">
        <authorList>
            <consortium name="DOE Joint Genome Institute"/>
            <person name="Ahrendt S."/>
            <person name="Riley R."/>
            <person name="Andreopoulos W."/>
            <person name="Labutti K."/>
            <person name="Pangilinan J."/>
            <person name="Ruiz-Duenas F.J."/>
            <person name="Barrasa J.M."/>
            <person name="Sanchez-Garcia M."/>
            <person name="Camarero S."/>
            <person name="Miyauchi S."/>
            <person name="Serrano A."/>
            <person name="Linde D."/>
            <person name="Babiker R."/>
            <person name="Drula E."/>
            <person name="Ayuso-Fernandez I."/>
            <person name="Pacheco R."/>
            <person name="Padilla G."/>
            <person name="Ferreira P."/>
            <person name="Barriuso J."/>
            <person name="Kellner H."/>
            <person name="Castanera R."/>
            <person name="Alfaro M."/>
            <person name="Ramirez L."/>
            <person name="Pisabarro A.G."/>
            <person name="Kuo A."/>
            <person name="Tritt A."/>
            <person name="Lipzen A."/>
            <person name="He G."/>
            <person name="Yan M."/>
            <person name="Ng V."/>
            <person name="Cullen D."/>
            <person name="Martin F."/>
            <person name="Rosso M.-N."/>
            <person name="Henrissat B."/>
            <person name="Hibbett D."/>
            <person name="Martinez A.T."/>
            <person name="Grigoriev I.V."/>
        </authorList>
    </citation>
    <scope>NUCLEOTIDE SEQUENCE</scope>
    <source>
        <strain evidence="3">AH 40177</strain>
    </source>
</reference>
<feature type="region of interest" description="Disordered" evidence="1">
    <location>
        <begin position="1"/>
        <end position="34"/>
    </location>
</feature>
<organism evidence="3 4">
    <name type="scientific">Rhodocollybia butyracea</name>
    <dbReference type="NCBI Taxonomy" id="206335"/>
    <lineage>
        <taxon>Eukaryota</taxon>
        <taxon>Fungi</taxon>
        <taxon>Dikarya</taxon>
        <taxon>Basidiomycota</taxon>
        <taxon>Agaricomycotina</taxon>
        <taxon>Agaricomycetes</taxon>
        <taxon>Agaricomycetidae</taxon>
        <taxon>Agaricales</taxon>
        <taxon>Marasmiineae</taxon>
        <taxon>Omphalotaceae</taxon>
        <taxon>Rhodocollybia</taxon>
    </lineage>
</organism>
<evidence type="ECO:0000313" key="3">
    <source>
        <dbReference type="EMBL" id="KAF9073946.1"/>
    </source>
</evidence>
<accession>A0A9P5Q2N8</accession>
<dbReference type="PROSITE" id="PS50048">
    <property type="entry name" value="ZN2_CY6_FUNGAL_2"/>
    <property type="match status" value="1"/>
</dbReference>
<comment type="caution">
    <text evidence="3">The sequence shown here is derived from an EMBL/GenBank/DDBJ whole genome shotgun (WGS) entry which is preliminary data.</text>
</comment>
<feature type="domain" description="Zn(2)-C6 fungal-type" evidence="2">
    <location>
        <begin position="38"/>
        <end position="72"/>
    </location>
</feature>
<dbReference type="AlphaFoldDB" id="A0A9P5Q2N8"/>
<dbReference type="SUPFAM" id="SSF57701">
    <property type="entry name" value="Zn2/Cys6 DNA-binding domain"/>
    <property type="match status" value="1"/>
</dbReference>
<keyword evidence="4" id="KW-1185">Reference proteome</keyword>
<name>A0A9P5Q2N8_9AGAR</name>
<proteinExistence type="predicted"/>
<protein>
    <recommendedName>
        <fullName evidence="2">Zn(2)-C6 fungal-type domain-containing protein</fullName>
    </recommendedName>
</protein>
<evidence type="ECO:0000256" key="1">
    <source>
        <dbReference type="SAM" id="MobiDB-lite"/>
    </source>
</evidence>
<dbReference type="SMART" id="SM00066">
    <property type="entry name" value="GAL4"/>
    <property type="match status" value="1"/>
</dbReference>
<sequence>MSDFEFYNPPTPDPNATEDLGPHIQDRTQRARGRKERACDQCNRKRCKCVKVDGDPTTCRACIESGEGPCTLFRPLLKTGPKQATPLDGRLNIRNFYPSDFESQGTRQIPPVRTHSKYESVMNFEQPSYTNDPTPSNGSTSARASTMAHYYESNQVAYHSPATYNEYEHHNQGFNSENVMGSRVSYPGWNSTDGLIAGSPMPQTHYPHPPTASQSFYENNSTYSQLYDYTNSMFEYN</sequence>
<dbReference type="GO" id="GO:0000981">
    <property type="term" value="F:DNA-binding transcription factor activity, RNA polymerase II-specific"/>
    <property type="evidence" value="ECO:0007669"/>
    <property type="project" value="InterPro"/>
</dbReference>
<dbReference type="InterPro" id="IPR036864">
    <property type="entry name" value="Zn2-C6_fun-type_DNA-bd_sf"/>
</dbReference>
<dbReference type="OrthoDB" id="2264294at2759"/>
<evidence type="ECO:0000259" key="2">
    <source>
        <dbReference type="PROSITE" id="PS50048"/>
    </source>
</evidence>